<feature type="compositionally biased region" description="Basic and acidic residues" evidence="1">
    <location>
        <begin position="423"/>
        <end position="437"/>
    </location>
</feature>
<proteinExistence type="predicted"/>
<sequence length="570" mass="61505">MGAKLSKKKKGYCLGAGKDGESTETTEVEQKETENQDGQKDAAESNGEKPSTDQTGTSGEGEEQVAEAEKQSVETPLVESTKDDSDSKVDKMPETNSSETQVEKVESSESSQVKTENTESCSNTTQEKACDGTKGNGSTVEKSPIAQEAQKIEEAPDGLKLSCGPQGSEVKDEAVKESKEDHVAPVEKNPVQETAAAEVHVMPSETSKPVTELEKQPATEHTETEPKETNSVPDPVSEEVIKEEVDNLQNSPVPESASDHSKPEPVQDTQSVADLAKSEQVHESIQVTGAEKPELPPDSVEEPVKSEQVQEAPNELDAVEKEKVVAVAEEHSDVDGKIEPKQEAEQLPPIVPEQSVLIENGIDQKPSECESQVGDVENAETNTQPPKEATEEQAEDVQDLISQNGPTEQCVSVQDELSVSTDHGAKGLKMEENKEVEQNVTMPQQAVPDGKEGDGDKTDVPAELSNQENNQTVSNLESVTNTAPELLATDVPDHSVSMLSEEETQNHPKSGEELGKEKGPSDNQQTNDKHLVSNGLPMKEEMKLKEDLENESDKAISDLNGQNHEIVCSE</sequence>
<evidence type="ECO:0000256" key="1">
    <source>
        <dbReference type="SAM" id="MobiDB-lite"/>
    </source>
</evidence>
<feature type="compositionally biased region" description="Basic and acidic residues" evidence="1">
    <location>
        <begin position="80"/>
        <end position="93"/>
    </location>
</feature>
<feature type="compositionally biased region" description="Basic and acidic residues" evidence="1">
    <location>
        <begin position="28"/>
        <end position="51"/>
    </location>
</feature>
<feature type="compositionally biased region" description="Polar residues" evidence="1">
    <location>
        <begin position="400"/>
        <end position="421"/>
    </location>
</feature>
<feature type="region of interest" description="Disordered" evidence="1">
    <location>
        <begin position="1"/>
        <end position="351"/>
    </location>
</feature>
<evidence type="ECO:0000313" key="2">
    <source>
        <dbReference type="EMBL" id="CAH2324416.1"/>
    </source>
</evidence>
<feature type="compositionally biased region" description="Polar residues" evidence="1">
    <location>
        <begin position="118"/>
        <end position="127"/>
    </location>
</feature>
<reference evidence="2" key="1">
    <citation type="submission" date="2022-03" db="EMBL/GenBank/DDBJ databases">
        <authorList>
            <person name="Alioto T."/>
            <person name="Alioto T."/>
            <person name="Gomez Garrido J."/>
        </authorList>
    </citation>
    <scope>NUCLEOTIDE SEQUENCE</scope>
</reference>
<accession>A0AAD1TE82</accession>
<organism evidence="2 3">
    <name type="scientific">Pelobates cultripes</name>
    <name type="common">Western spadefoot toad</name>
    <dbReference type="NCBI Taxonomy" id="61616"/>
    <lineage>
        <taxon>Eukaryota</taxon>
        <taxon>Metazoa</taxon>
        <taxon>Chordata</taxon>
        <taxon>Craniata</taxon>
        <taxon>Vertebrata</taxon>
        <taxon>Euteleostomi</taxon>
        <taxon>Amphibia</taxon>
        <taxon>Batrachia</taxon>
        <taxon>Anura</taxon>
        <taxon>Pelobatoidea</taxon>
        <taxon>Pelobatidae</taxon>
        <taxon>Pelobates</taxon>
    </lineage>
</organism>
<feature type="compositionally biased region" description="Basic and acidic residues" evidence="1">
    <location>
        <begin position="504"/>
        <end position="520"/>
    </location>
</feature>
<evidence type="ECO:0000313" key="3">
    <source>
        <dbReference type="Proteomes" id="UP001295444"/>
    </source>
</evidence>
<feature type="compositionally biased region" description="Basic and acidic residues" evidence="1">
    <location>
        <begin position="449"/>
        <end position="460"/>
    </location>
</feature>
<dbReference type="Proteomes" id="UP001295444">
    <property type="component" value="Chromosome 12"/>
</dbReference>
<dbReference type="AlphaFoldDB" id="A0AAD1TE82"/>
<feature type="compositionally biased region" description="Basic residues" evidence="1">
    <location>
        <begin position="1"/>
        <end position="11"/>
    </location>
</feature>
<gene>
    <name evidence="2" type="ORF">PECUL_23A004402</name>
</gene>
<feature type="compositionally biased region" description="Basic and acidic residues" evidence="1">
    <location>
        <begin position="169"/>
        <end position="185"/>
    </location>
</feature>
<feature type="region of interest" description="Disordered" evidence="1">
    <location>
        <begin position="364"/>
        <end position="540"/>
    </location>
</feature>
<protein>
    <submittedName>
        <fullName evidence="2">Uncharacterized protein</fullName>
    </submittedName>
</protein>
<keyword evidence="3" id="KW-1185">Reference proteome</keyword>
<feature type="compositionally biased region" description="Basic and acidic residues" evidence="1">
    <location>
        <begin position="318"/>
        <end position="344"/>
    </location>
</feature>
<feature type="compositionally biased region" description="Polar residues" evidence="1">
    <location>
        <begin position="464"/>
        <end position="483"/>
    </location>
</feature>
<name>A0AAD1TE82_PELCU</name>
<dbReference type="EMBL" id="OW240923">
    <property type="protein sequence ID" value="CAH2324416.1"/>
    <property type="molecule type" value="Genomic_DNA"/>
</dbReference>
<feature type="compositionally biased region" description="Basic and acidic residues" evidence="1">
    <location>
        <begin position="211"/>
        <end position="228"/>
    </location>
</feature>